<dbReference type="PROSITE" id="PS51257">
    <property type="entry name" value="PROKAR_LIPOPROTEIN"/>
    <property type="match status" value="1"/>
</dbReference>
<dbReference type="OrthoDB" id="5785171at2"/>
<evidence type="ECO:0000256" key="6">
    <source>
        <dbReference type="SAM" id="Phobius"/>
    </source>
</evidence>
<evidence type="ECO:0000313" key="8">
    <source>
        <dbReference type="Proteomes" id="UP000460751"/>
    </source>
</evidence>
<comment type="subcellular location">
    <subcellularLocation>
        <location evidence="1">Cell membrane</location>
        <topology evidence="1">Multi-pass membrane protein</topology>
    </subcellularLocation>
</comment>
<feature type="transmembrane region" description="Helical" evidence="6">
    <location>
        <begin position="182"/>
        <end position="202"/>
    </location>
</feature>
<dbReference type="EMBL" id="WMEX01000001">
    <property type="protein sequence ID" value="MYL25540.1"/>
    <property type="molecule type" value="Genomic_DNA"/>
</dbReference>
<keyword evidence="4 6" id="KW-1133">Transmembrane helix</keyword>
<feature type="transmembrane region" description="Helical" evidence="6">
    <location>
        <begin position="126"/>
        <end position="148"/>
    </location>
</feature>
<name>A0A9X5B3B7_9GAMM</name>
<feature type="transmembrane region" description="Helical" evidence="6">
    <location>
        <begin position="302"/>
        <end position="323"/>
    </location>
</feature>
<sequence length="437" mass="46698">MSRVSWRSFTIGLGVVLGVKVAGAFSLFLLYACLALTLPDEMEGYGMYGLTMIIFFGAIGRIGLDRFVEREGARLHAEERPRDLYGFYLSALGWSSVVLLLITLLLMVFAEPLAVLVFSSGELSSVIYYSAPGIVGAGLSGVIAHFLLAVRRPAVGMGVLSLVGPLGSAVMLVLARPVSYEGLGLALSAGFSIGGVIGMLLWRLSFRNVSPSSFNPIRGTTCFVFWIIVVTQQLVQFSNQLIGASFLNGDELGTLTVAHRVTLLISLIVVASNAFAGSRYATAMAEGREKELEKLLIKNQSLSLLFAALLMGTMAIWPALYLLPFGGDAGSVYGLMLIMMIGQGLNVLFGPGGHLLLMRGYERDWAGASCVVGVLTVLVTLVFSSLLDVRGAALAAAAAVLLQNVSGWYLVRRKIGINLLMPWLGHRAIEGRSNASH</sequence>
<evidence type="ECO:0000256" key="4">
    <source>
        <dbReference type="ARBA" id="ARBA00022989"/>
    </source>
</evidence>
<feature type="transmembrane region" description="Helical" evidence="6">
    <location>
        <begin position="262"/>
        <end position="281"/>
    </location>
</feature>
<gene>
    <name evidence="7" type="ORF">GLW01_01885</name>
</gene>
<proteinExistence type="predicted"/>
<evidence type="ECO:0000256" key="3">
    <source>
        <dbReference type="ARBA" id="ARBA00022692"/>
    </source>
</evidence>
<dbReference type="PANTHER" id="PTHR30250">
    <property type="entry name" value="PST FAMILY PREDICTED COLANIC ACID TRANSPORTER"/>
    <property type="match status" value="1"/>
</dbReference>
<evidence type="ECO:0000256" key="2">
    <source>
        <dbReference type="ARBA" id="ARBA00022475"/>
    </source>
</evidence>
<protein>
    <recommendedName>
        <fullName evidence="9">Membrane protein involved in the export of O-antigen and teichoic acid</fullName>
    </recommendedName>
</protein>
<dbReference type="PANTHER" id="PTHR30250:SF11">
    <property type="entry name" value="O-ANTIGEN TRANSPORTER-RELATED"/>
    <property type="match status" value="1"/>
</dbReference>
<accession>A0A9X5B3B7</accession>
<evidence type="ECO:0000256" key="5">
    <source>
        <dbReference type="ARBA" id="ARBA00023136"/>
    </source>
</evidence>
<keyword evidence="8" id="KW-1185">Reference proteome</keyword>
<feature type="transmembrane region" description="Helical" evidence="6">
    <location>
        <begin position="45"/>
        <end position="64"/>
    </location>
</feature>
<evidence type="ECO:0000313" key="7">
    <source>
        <dbReference type="EMBL" id="MYL25540.1"/>
    </source>
</evidence>
<reference evidence="7 8" key="1">
    <citation type="submission" date="2019-11" db="EMBL/GenBank/DDBJ databases">
        <title>Genome sequences of 17 halophilic strains isolated from different environments.</title>
        <authorList>
            <person name="Furrow R.E."/>
        </authorList>
    </citation>
    <scope>NUCLEOTIDE SEQUENCE [LARGE SCALE GENOMIC DNA]</scope>
    <source>
        <strain evidence="7 8">22507_15_FS</strain>
    </source>
</reference>
<feature type="transmembrane region" description="Helical" evidence="6">
    <location>
        <begin position="85"/>
        <end position="106"/>
    </location>
</feature>
<dbReference type="RefSeq" id="WP_160897950.1">
    <property type="nucleotide sequence ID" value="NZ_WMEX01000001.1"/>
</dbReference>
<feature type="transmembrane region" description="Helical" evidence="6">
    <location>
        <begin position="155"/>
        <end position="176"/>
    </location>
</feature>
<organism evidence="7 8">
    <name type="scientific">Vreelandella halophila</name>
    <dbReference type="NCBI Taxonomy" id="86177"/>
    <lineage>
        <taxon>Bacteria</taxon>
        <taxon>Pseudomonadati</taxon>
        <taxon>Pseudomonadota</taxon>
        <taxon>Gammaproteobacteria</taxon>
        <taxon>Oceanospirillales</taxon>
        <taxon>Halomonadaceae</taxon>
        <taxon>Vreelandella</taxon>
    </lineage>
</organism>
<comment type="caution">
    <text evidence="7">The sequence shown here is derived from an EMBL/GenBank/DDBJ whole genome shotgun (WGS) entry which is preliminary data.</text>
</comment>
<keyword evidence="3 6" id="KW-0812">Transmembrane</keyword>
<dbReference type="InterPro" id="IPR050833">
    <property type="entry name" value="Poly_Biosynth_Transport"/>
</dbReference>
<feature type="transmembrane region" description="Helical" evidence="6">
    <location>
        <begin position="392"/>
        <end position="411"/>
    </location>
</feature>
<keyword evidence="5 6" id="KW-0472">Membrane</keyword>
<feature type="transmembrane region" description="Helical" evidence="6">
    <location>
        <begin position="365"/>
        <end position="386"/>
    </location>
</feature>
<feature type="transmembrane region" description="Helical" evidence="6">
    <location>
        <begin position="335"/>
        <end position="358"/>
    </location>
</feature>
<dbReference type="AlphaFoldDB" id="A0A9X5B3B7"/>
<dbReference type="GO" id="GO:0005886">
    <property type="term" value="C:plasma membrane"/>
    <property type="evidence" value="ECO:0007669"/>
    <property type="project" value="UniProtKB-SubCell"/>
</dbReference>
<feature type="transmembrane region" description="Helical" evidence="6">
    <location>
        <begin position="223"/>
        <end position="242"/>
    </location>
</feature>
<feature type="transmembrane region" description="Helical" evidence="6">
    <location>
        <begin position="12"/>
        <end position="39"/>
    </location>
</feature>
<evidence type="ECO:0000256" key="1">
    <source>
        <dbReference type="ARBA" id="ARBA00004651"/>
    </source>
</evidence>
<evidence type="ECO:0008006" key="9">
    <source>
        <dbReference type="Google" id="ProtNLM"/>
    </source>
</evidence>
<dbReference type="Proteomes" id="UP000460751">
    <property type="component" value="Unassembled WGS sequence"/>
</dbReference>
<keyword evidence="2" id="KW-1003">Cell membrane</keyword>